<dbReference type="NCBIfam" id="TIGR01168">
    <property type="entry name" value="YSIRK_signal"/>
    <property type="match status" value="1"/>
</dbReference>
<feature type="compositionally biased region" description="Basic and acidic residues" evidence="9">
    <location>
        <begin position="117"/>
        <end position="129"/>
    </location>
</feature>
<evidence type="ECO:0000256" key="7">
    <source>
        <dbReference type="PROSITE-ProRule" id="PRU01240"/>
    </source>
</evidence>
<dbReference type="RefSeq" id="WP_248028220.1">
    <property type="nucleotide sequence ID" value="NZ_CP118733.1"/>
</dbReference>
<evidence type="ECO:0000256" key="8">
    <source>
        <dbReference type="RuleBase" id="RU003355"/>
    </source>
</evidence>
<dbReference type="InterPro" id="IPR015500">
    <property type="entry name" value="Peptidase_S8_subtilisin-rel"/>
</dbReference>
<dbReference type="InterPro" id="IPR000209">
    <property type="entry name" value="Peptidase_S8/S53_dom"/>
</dbReference>
<dbReference type="PANTHER" id="PTHR43806">
    <property type="entry name" value="PEPTIDASE S8"/>
    <property type="match status" value="1"/>
</dbReference>
<evidence type="ECO:0000259" key="12">
    <source>
        <dbReference type="Pfam" id="PF04650"/>
    </source>
</evidence>
<feature type="domain" description="YSIRK Gram-positive signal peptide" evidence="12">
    <location>
        <begin position="9"/>
        <end position="29"/>
    </location>
</feature>
<evidence type="ECO:0000256" key="1">
    <source>
        <dbReference type="ARBA" id="ARBA00011073"/>
    </source>
</evidence>
<evidence type="ECO:0000313" key="15">
    <source>
        <dbReference type="Proteomes" id="UP001304088"/>
    </source>
</evidence>
<keyword evidence="2 7" id="KW-0645">Protease</keyword>
<keyword evidence="10" id="KW-0812">Transmembrane</keyword>
<feature type="compositionally biased region" description="Acidic residues" evidence="9">
    <location>
        <begin position="77"/>
        <end position="86"/>
    </location>
</feature>
<feature type="transmembrane region" description="Helical" evidence="10">
    <location>
        <begin position="1711"/>
        <end position="1730"/>
    </location>
</feature>
<dbReference type="PRINTS" id="PR00723">
    <property type="entry name" value="SUBTILISIN"/>
</dbReference>
<gene>
    <name evidence="14" type="ORF">PXH68_08455</name>
</gene>
<feature type="region of interest" description="Disordered" evidence="9">
    <location>
        <begin position="60"/>
        <end position="86"/>
    </location>
</feature>
<evidence type="ECO:0000259" key="13">
    <source>
        <dbReference type="Pfam" id="PF06280"/>
    </source>
</evidence>
<keyword evidence="10" id="KW-0472">Membrane</keyword>
<dbReference type="Pfam" id="PF00082">
    <property type="entry name" value="Peptidase_S8"/>
    <property type="match status" value="1"/>
</dbReference>
<evidence type="ECO:0000256" key="6">
    <source>
        <dbReference type="PIRSR" id="PIRSR615500-1"/>
    </source>
</evidence>
<dbReference type="KEGG" id="ssuv:PXH68_08455"/>
<dbReference type="EMBL" id="CP118733">
    <property type="protein sequence ID" value="WNY46900.1"/>
    <property type="molecule type" value="Genomic_DNA"/>
</dbReference>
<feature type="domain" description="Peptidase S8/S53" evidence="11">
    <location>
        <begin position="240"/>
        <end position="708"/>
    </location>
</feature>
<dbReference type="InterPro" id="IPR022398">
    <property type="entry name" value="Peptidase_S8_His-AS"/>
</dbReference>
<evidence type="ECO:0000256" key="3">
    <source>
        <dbReference type="ARBA" id="ARBA00022729"/>
    </source>
</evidence>
<dbReference type="InterPro" id="IPR050131">
    <property type="entry name" value="Peptidase_S8_subtilisin-like"/>
</dbReference>
<dbReference type="Gene3D" id="2.60.40.1710">
    <property type="entry name" value="Subtilisin-like superfamily"/>
    <property type="match status" value="1"/>
</dbReference>
<dbReference type="PROSITE" id="PS51892">
    <property type="entry name" value="SUBTILASE"/>
    <property type="match status" value="1"/>
</dbReference>
<dbReference type="InterPro" id="IPR005877">
    <property type="entry name" value="YSIRK_signal_dom"/>
</dbReference>
<feature type="domain" description="C5a peptidase/Subtilisin-like protease SBT2-like Fn3-like" evidence="13">
    <location>
        <begin position="731"/>
        <end position="845"/>
    </location>
</feature>
<dbReference type="PROSITE" id="PS00138">
    <property type="entry name" value="SUBTILASE_SER"/>
    <property type="match status" value="1"/>
</dbReference>
<dbReference type="InterPro" id="IPR010435">
    <property type="entry name" value="C5a/SBT2-like_Fn3"/>
</dbReference>
<dbReference type="Gene3D" id="3.50.30.30">
    <property type="match status" value="1"/>
</dbReference>
<dbReference type="CDD" id="cd04819">
    <property type="entry name" value="PA_2"/>
    <property type="match status" value="1"/>
</dbReference>
<organism evidence="14 15">
    <name type="scientific">Streptococcus suivaginalis</name>
    <dbReference type="NCBI Taxonomy" id="3028082"/>
    <lineage>
        <taxon>Bacteria</taxon>
        <taxon>Bacillati</taxon>
        <taxon>Bacillota</taxon>
        <taxon>Bacilli</taxon>
        <taxon>Lactobacillales</taxon>
        <taxon>Streptococcaceae</taxon>
        <taxon>Streptococcus</taxon>
    </lineage>
</organism>
<dbReference type="Proteomes" id="UP001304088">
    <property type="component" value="Chromosome"/>
</dbReference>
<dbReference type="InterPro" id="IPR046450">
    <property type="entry name" value="PA_dom_sf"/>
</dbReference>
<accession>A0AA96VBW2</accession>
<feature type="compositionally biased region" description="Basic and acidic residues" evidence="9">
    <location>
        <begin position="60"/>
        <end position="76"/>
    </location>
</feature>
<feature type="active site" description="Charge relay system" evidence="6 7">
    <location>
        <position position="249"/>
    </location>
</feature>
<feature type="compositionally biased region" description="Basic and acidic residues" evidence="9">
    <location>
        <begin position="1571"/>
        <end position="1582"/>
    </location>
</feature>
<keyword evidence="3" id="KW-0732">Signal</keyword>
<dbReference type="SUPFAM" id="SSF52743">
    <property type="entry name" value="Subtilisin-like"/>
    <property type="match status" value="1"/>
</dbReference>
<dbReference type="InterPro" id="IPR034216">
    <property type="entry name" value="C5a_Peptidase"/>
</dbReference>
<dbReference type="GO" id="GO:0006508">
    <property type="term" value="P:proteolysis"/>
    <property type="evidence" value="ECO:0007669"/>
    <property type="project" value="UniProtKB-KW"/>
</dbReference>
<name>A0AA96VBW2_9STRE</name>
<evidence type="ECO:0000256" key="5">
    <source>
        <dbReference type="ARBA" id="ARBA00022825"/>
    </source>
</evidence>
<dbReference type="Pfam" id="PF04650">
    <property type="entry name" value="YSIRK_signal"/>
    <property type="match status" value="1"/>
</dbReference>
<dbReference type="PROSITE" id="PS00137">
    <property type="entry name" value="SUBTILASE_HIS"/>
    <property type="match status" value="1"/>
</dbReference>
<keyword evidence="4 7" id="KW-0378">Hydrolase</keyword>
<evidence type="ECO:0000259" key="11">
    <source>
        <dbReference type="Pfam" id="PF00082"/>
    </source>
</evidence>
<dbReference type="SUPFAM" id="SSF52025">
    <property type="entry name" value="PA domain"/>
    <property type="match status" value="1"/>
</dbReference>
<protein>
    <submittedName>
        <fullName evidence="14">S8 family serine peptidase</fullName>
    </submittedName>
</protein>
<dbReference type="PANTHER" id="PTHR43806:SF11">
    <property type="entry name" value="CEREVISIN-RELATED"/>
    <property type="match status" value="1"/>
</dbReference>
<dbReference type="InterPro" id="IPR023827">
    <property type="entry name" value="Peptidase_S8_Asp-AS"/>
</dbReference>
<dbReference type="Pfam" id="PF06280">
    <property type="entry name" value="fn3_5"/>
    <property type="match status" value="1"/>
</dbReference>
<dbReference type="InterPro" id="IPR036852">
    <property type="entry name" value="Peptidase_S8/S53_dom_sf"/>
</dbReference>
<keyword evidence="10" id="KW-1133">Transmembrane helix</keyword>
<dbReference type="Gene3D" id="3.40.50.200">
    <property type="entry name" value="Peptidase S8/S53 domain"/>
    <property type="match status" value="1"/>
</dbReference>
<dbReference type="InterPro" id="IPR023828">
    <property type="entry name" value="Peptidase_S8_Ser-AS"/>
</dbReference>
<feature type="active site" description="Charge relay system" evidence="6 7">
    <location>
        <position position="305"/>
    </location>
</feature>
<evidence type="ECO:0000256" key="2">
    <source>
        <dbReference type="ARBA" id="ARBA00022670"/>
    </source>
</evidence>
<comment type="similarity">
    <text evidence="1 7 8">Belongs to the peptidase S8 family.</text>
</comment>
<evidence type="ECO:0000313" key="14">
    <source>
        <dbReference type="EMBL" id="WNY46900.1"/>
    </source>
</evidence>
<evidence type="ECO:0000256" key="4">
    <source>
        <dbReference type="ARBA" id="ARBA00022801"/>
    </source>
</evidence>
<sequence length="1736" mass="192186">MKQKWFQIESKQRFGIKKLSVGVASVSIGFFITGVPMVQADTSGEELQPRVMLARAMDSKQDAEVEKEDEAVKMEQVDEPVAEEEVVEEVVDTEAEEESGFLADRAATEIKTTAGKTTDESREKEDISGKEASAPQTSPQESPVEPEEVTRGRYILQFSDENRNLVLDKLKKIDGVKIVHEYKEVLTGASVEVGKESLSDVKAITELTSLEESRRIRPTLHTAKQLVGALKASSKYQTDGRGMVIAVIDSGLDIKHKDMRLDEGVVPKIKEITPSTTGTYTLKVPHGYNYVSGNDNLYDDTHEPHGMHIAGTLAGNATDEEVASKQGIDGIAPNAQLLVYKIFSNDPKNYKAETEDAAYAAIEDAIKHGADVISLSVGYYDSGLPGNAYYTIAKRAAEKGIIITAAIGNAGASSSDTSFDLHTNNALGAVDTATTVGVAATPAVIGVGSARNTHLVQREFMLNGQSFGYYPIGYTTLPEGNYEFVDAGNGRWEEVQGLNLAGKVAIIKNDKFDLKDAVRNLKFKDVVGLVVVNTDQGWNKDYYKTHQLLVDDKTLLSYSSIWGISLSGEDGRRLLEVANQSQGNTGLVLKPTIGMKKLIEVPTVSGFSSWGPTVNLELKPEIVAPGEDVYATLNDNRYGSMSGTSMASPIVAGASALLLPRIRQMTPPEGMTRMDLLRIILMNTATPLVDVLDSSGHALENSPRQQGAGLLQIDRAFETDVILHHRLKGGVELKEIGRETEFEVTLENLGNQQRSFAISAGKVLTSQDIPVDRVGRSGKVVKEIHAAEIKGASLHLSEQSIQLGPKEKKTIRLRLDAGEAKDQFAEGYIYFKSLTEGQSDISIPYFGFVGDWSKERIVDAPTWETDSKLKLTSVLSSYKYNKSGRYIELGREKIQDNQSPLNPENIAIQNQHSDSQIGNAFVRFALLRDITNYDLDIVKEATEDAPVLRRIDTGTMLSRIRYVDYFESLSEYSKFRTPIELHRWDGKLYDASQDENIPAPEGQYFFRLRVKNKENGAYQYTYLPVKIDNQKPEILAIDTSRLASHKELVVTAKDNNKVWEVRANLNGENLLVEKVVDDSGQLHYHLKEVELPLDAKNYLRVEVMDIAGNVIAVEKDLVSPVIQFKNLEDLMATRSKKTVEIKANVSAQVSDVQANLDAQAVNYSLENGQLSLQIPEQSDGRHSFELILKDKDGNLIYTKTLNYLVDNEKPTIDLDIEKDEEDEEVIQIGKNGRFTLKGKVSDNVSLPKDIKLYYSNLDIGKGVLKIIDVKEDGSFEQDFFKSDFPRAIMLTAVDEKGNKSTALRINTSPESLDDEEETEVPITVNNWLIDPIRFNKESLGRELDSELVDFKKQEDGTYLFTFEIEAETEQAHSVRINGGEKRYFEDGKLTYPVTLIEEGNVVDISVYNEADELTYTKKYQMLVDTENPVLQLENEVLPLERQVVDSNEDEDEENQYAGILLADADGHLILTGSAKDNGIYWSLKINEDFVARGGFWRQYGNNEKDFRYELHSLKDGDTVKLDLSDSFGNAVVKKYKVRLNDKEVSEQVPESGLHVEQSDKDQASSIPISKSEAHVPMPKEENSLASQTESTEIALLTGDTREDGVEQSDKDQASSIPIPKSETPVLVSKDDGSLIPQTESTEIVLLTGDTREDGVEYLGRLTKHEEALGISDERIEVSIPHRELFERSGKGETGTLAADTSGKLPQTGDNLGSVFISSLLGLFGGAIALGNMKRKE</sequence>
<evidence type="ECO:0000256" key="10">
    <source>
        <dbReference type="SAM" id="Phobius"/>
    </source>
</evidence>
<feature type="region of interest" description="Disordered" evidence="9">
    <location>
        <begin position="1543"/>
        <end position="1632"/>
    </location>
</feature>
<reference evidence="14 15" key="1">
    <citation type="submission" date="2023-02" db="EMBL/GenBank/DDBJ databases">
        <title>Streptococcus sp. Genome Sequencing and Assembly.</title>
        <authorList>
            <person name="Shore S.M."/>
            <person name="Nicholson T.L."/>
        </authorList>
    </citation>
    <scope>NUCLEOTIDE SEQUENCE [LARGE SCALE GENOMIC DNA]</scope>
    <source>
        <strain evidence="14 15">29896</strain>
    </source>
</reference>
<feature type="region of interest" description="Disordered" evidence="9">
    <location>
        <begin position="106"/>
        <end position="149"/>
    </location>
</feature>
<keyword evidence="15" id="KW-1185">Reference proteome</keyword>
<feature type="compositionally biased region" description="Basic and acidic residues" evidence="9">
    <location>
        <begin position="1599"/>
        <end position="1612"/>
    </location>
</feature>
<dbReference type="CDD" id="cd07475">
    <property type="entry name" value="Peptidases_S8_C5a_Peptidase"/>
    <property type="match status" value="1"/>
</dbReference>
<proteinExistence type="inferred from homology"/>
<keyword evidence="5 7" id="KW-0720">Serine protease</keyword>
<dbReference type="GO" id="GO:0016020">
    <property type="term" value="C:membrane"/>
    <property type="evidence" value="ECO:0007669"/>
    <property type="project" value="InterPro"/>
</dbReference>
<feature type="active site" description="Charge relay system" evidence="6 7">
    <location>
        <position position="645"/>
    </location>
</feature>
<dbReference type="PROSITE" id="PS00136">
    <property type="entry name" value="SUBTILASE_ASP"/>
    <property type="match status" value="1"/>
</dbReference>
<dbReference type="GO" id="GO:0004252">
    <property type="term" value="F:serine-type endopeptidase activity"/>
    <property type="evidence" value="ECO:0007669"/>
    <property type="project" value="UniProtKB-UniRule"/>
</dbReference>
<evidence type="ECO:0000256" key="9">
    <source>
        <dbReference type="SAM" id="MobiDB-lite"/>
    </source>
</evidence>